<dbReference type="GO" id="GO:0016740">
    <property type="term" value="F:transferase activity"/>
    <property type="evidence" value="ECO:0007669"/>
    <property type="project" value="UniProtKB-KW"/>
</dbReference>
<evidence type="ECO:0000313" key="3">
    <source>
        <dbReference type="Proteomes" id="UP000034601"/>
    </source>
</evidence>
<proteinExistence type="predicted"/>
<keyword evidence="2" id="KW-0808">Transferase</keyword>
<reference evidence="2 3" key="1">
    <citation type="journal article" date="2015" name="Nature">
        <title>rRNA introns, odd ribosomes, and small enigmatic genomes across a large radiation of phyla.</title>
        <authorList>
            <person name="Brown C.T."/>
            <person name="Hug L.A."/>
            <person name="Thomas B.C."/>
            <person name="Sharon I."/>
            <person name="Castelle C.J."/>
            <person name="Singh A."/>
            <person name="Wilkins M.J."/>
            <person name="Williams K.H."/>
            <person name="Banfield J.F."/>
        </authorList>
    </citation>
    <scope>NUCLEOTIDE SEQUENCE [LARGE SCALE GENOMIC DNA]</scope>
</reference>
<dbReference type="Pfam" id="PF00535">
    <property type="entry name" value="Glycos_transf_2"/>
    <property type="match status" value="1"/>
</dbReference>
<dbReference type="AlphaFoldDB" id="A0A0G0U722"/>
<dbReference type="InterPro" id="IPR001173">
    <property type="entry name" value="Glyco_trans_2-like"/>
</dbReference>
<dbReference type="PANTHER" id="PTHR43179:SF7">
    <property type="entry name" value="RHAMNOSYLTRANSFERASE WBBL"/>
    <property type="match status" value="1"/>
</dbReference>
<dbReference type="InterPro" id="IPR029044">
    <property type="entry name" value="Nucleotide-diphossugar_trans"/>
</dbReference>
<dbReference type="Proteomes" id="UP000034601">
    <property type="component" value="Unassembled WGS sequence"/>
</dbReference>
<evidence type="ECO:0000259" key="1">
    <source>
        <dbReference type="Pfam" id="PF00535"/>
    </source>
</evidence>
<name>A0A0G0U722_9BACT</name>
<organism evidence="2 3">
    <name type="scientific">Candidatus Daviesbacteria bacterium GW2011_GWA2_40_9</name>
    <dbReference type="NCBI Taxonomy" id="1618424"/>
    <lineage>
        <taxon>Bacteria</taxon>
        <taxon>Candidatus Daviesiibacteriota</taxon>
    </lineage>
</organism>
<sequence>MKISIVIPNWNGAEKLQRNLPRVLKATKFSQVEEIIMSDDASTDDSLKIVKSQFKEVVVLESKIERNLGFSSNVDKGAREAKGDLIVLFNTDAAPSKDFLKPILSHFDDPKVFSVGCNTGGLWATATFHDGFFWHDQARKTSTCEAKAHITLWVSGGSGVFRKSLWDEMGGLDTLYDPFYLEDLDLGYRAWKRGYINLWEPKSLVEHYKEPGVIETNYSQKIVSQTAERNLLIFTWKNITSQKLISDHQKTLVLRLLKHPGYSKIFLSALKRLPQILSKRKIEKAQAKLTDEEVFSIFNQTQV</sequence>
<dbReference type="EMBL" id="LCAB01000008">
    <property type="protein sequence ID" value="KKR83006.1"/>
    <property type="molecule type" value="Genomic_DNA"/>
</dbReference>
<dbReference type="Gene3D" id="3.90.550.10">
    <property type="entry name" value="Spore Coat Polysaccharide Biosynthesis Protein SpsA, Chain A"/>
    <property type="match status" value="1"/>
</dbReference>
<comment type="caution">
    <text evidence="2">The sequence shown here is derived from an EMBL/GenBank/DDBJ whole genome shotgun (WGS) entry which is preliminary data.</text>
</comment>
<gene>
    <name evidence="2" type="ORF">UU29_C0008G0115</name>
</gene>
<dbReference type="PANTHER" id="PTHR43179">
    <property type="entry name" value="RHAMNOSYLTRANSFERASE WBBL"/>
    <property type="match status" value="1"/>
</dbReference>
<dbReference type="SUPFAM" id="SSF53448">
    <property type="entry name" value="Nucleotide-diphospho-sugar transferases"/>
    <property type="match status" value="1"/>
</dbReference>
<evidence type="ECO:0000313" key="2">
    <source>
        <dbReference type="EMBL" id="KKR83006.1"/>
    </source>
</evidence>
<feature type="domain" description="Glycosyltransferase 2-like" evidence="1">
    <location>
        <begin position="4"/>
        <end position="165"/>
    </location>
</feature>
<protein>
    <submittedName>
        <fullName evidence="2">Glycosyl transferase, family 2</fullName>
    </submittedName>
</protein>
<accession>A0A0G0U722</accession>